<evidence type="ECO:0000256" key="10">
    <source>
        <dbReference type="ARBA" id="ARBA00022628"/>
    </source>
</evidence>
<dbReference type="GO" id="GO:0032259">
    <property type="term" value="P:methylation"/>
    <property type="evidence" value="ECO:0007669"/>
    <property type="project" value="UniProtKB-KW"/>
</dbReference>
<dbReference type="PANTHER" id="PTHR45833">
    <property type="entry name" value="METHIONINE SYNTHASE"/>
    <property type="match status" value="1"/>
</dbReference>
<dbReference type="Pfam" id="PF02574">
    <property type="entry name" value="S-methyl_trans"/>
    <property type="match status" value="1"/>
</dbReference>
<accession>A0A934KEL7</accession>
<evidence type="ECO:0000256" key="23">
    <source>
        <dbReference type="PROSITE-ProRule" id="PRU00333"/>
    </source>
</evidence>
<keyword evidence="13 20" id="KW-0479">Metal-binding</keyword>
<evidence type="ECO:0000256" key="17">
    <source>
        <dbReference type="ARBA" id="ARBA00023285"/>
    </source>
</evidence>
<reference evidence="29 30" key="1">
    <citation type="submission" date="2020-10" db="EMBL/GenBank/DDBJ databases">
        <title>Ca. Dormibacterota MAGs.</title>
        <authorList>
            <person name="Montgomery K."/>
        </authorList>
    </citation>
    <scope>NUCLEOTIDE SEQUENCE [LARGE SCALE GENOMIC DNA]</scope>
    <source>
        <strain evidence="29">Mitchell_Peninsula_5</strain>
    </source>
</reference>
<dbReference type="InterPro" id="IPR003759">
    <property type="entry name" value="Cbl-bd_cap"/>
</dbReference>
<feature type="binding site" evidence="22">
    <location>
        <begin position="733"/>
        <end position="737"/>
    </location>
    <ligand>
        <name>methylcob(III)alamin</name>
        <dbReference type="ChEBI" id="CHEBI:28115"/>
    </ligand>
</feature>
<feature type="binding site" evidence="21 23">
    <location>
        <position position="298"/>
    </location>
    <ligand>
        <name>Zn(2+)</name>
        <dbReference type="ChEBI" id="CHEBI:29105"/>
    </ligand>
</feature>
<dbReference type="SMART" id="SM01018">
    <property type="entry name" value="B12-binding_2"/>
    <property type="match status" value="1"/>
</dbReference>
<dbReference type="GO" id="GO:0046653">
    <property type="term" value="P:tetrahydrofolate metabolic process"/>
    <property type="evidence" value="ECO:0007669"/>
    <property type="project" value="TreeGrafter"/>
</dbReference>
<dbReference type="Proteomes" id="UP000614410">
    <property type="component" value="Unassembled WGS sequence"/>
</dbReference>
<evidence type="ECO:0000259" key="27">
    <source>
        <dbReference type="PROSITE" id="PS51332"/>
    </source>
</evidence>
<dbReference type="Pfam" id="PF02607">
    <property type="entry name" value="B12-binding_2"/>
    <property type="match status" value="1"/>
</dbReference>
<dbReference type="InterPro" id="IPR011005">
    <property type="entry name" value="Dihydropteroate_synth-like_sf"/>
</dbReference>
<keyword evidence="12 20" id="KW-0949">S-adenosyl-L-methionine</keyword>
<dbReference type="PIRSF" id="PIRSF000381">
    <property type="entry name" value="MetH"/>
    <property type="match status" value="1"/>
</dbReference>
<dbReference type="PROSITE" id="PS50974">
    <property type="entry name" value="ADOMET_ACTIVATION"/>
    <property type="match status" value="1"/>
</dbReference>
<feature type="binding site" evidence="22">
    <location>
        <begin position="1156"/>
        <end position="1157"/>
    </location>
    <ligand>
        <name>S-adenosyl-L-methionine</name>
        <dbReference type="ChEBI" id="CHEBI:59789"/>
    </ligand>
</feature>
<dbReference type="PANTHER" id="PTHR45833:SF1">
    <property type="entry name" value="METHIONINE SYNTHASE"/>
    <property type="match status" value="1"/>
</dbReference>
<comment type="catalytic activity">
    <reaction evidence="1 20">
        <text>(6S)-5-methyl-5,6,7,8-tetrahydrofolate + L-homocysteine = (6S)-5,6,7,8-tetrahydrofolate + L-methionine</text>
        <dbReference type="Rhea" id="RHEA:11172"/>
        <dbReference type="ChEBI" id="CHEBI:18608"/>
        <dbReference type="ChEBI" id="CHEBI:57453"/>
        <dbReference type="ChEBI" id="CHEBI:57844"/>
        <dbReference type="ChEBI" id="CHEBI:58199"/>
        <dbReference type="EC" id="2.1.1.13"/>
    </reaction>
</comment>
<keyword evidence="9 20" id="KW-0028">Amino-acid biosynthesis</keyword>
<feature type="binding site" evidence="22">
    <location>
        <position position="841"/>
    </location>
    <ligand>
        <name>methylcob(III)alamin</name>
        <dbReference type="ChEBI" id="CHEBI:28115"/>
    </ligand>
</feature>
<evidence type="ECO:0000256" key="1">
    <source>
        <dbReference type="ARBA" id="ARBA00001700"/>
    </source>
</evidence>
<dbReference type="GO" id="GO:0005829">
    <property type="term" value="C:cytosol"/>
    <property type="evidence" value="ECO:0007669"/>
    <property type="project" value="TreeGrafter"/>
</dbReference>
<comment type="domain">
    <text evidence="20">Modular enzyme with four functionally distinct domains. The isolated Hcy-binding domain catalyzes methyl transfer from free methylcobalamin to homocysteine. The Hcy-binding domain in association with the pterin-binding domain catalyzes the methylation of cob(I)alamin by methyltetrahydrofolate and the methylation of homocysteine. The B12-binding domain binds the cofactor. The AdoMet activation domain binds S-adenosyl-L-methionine. Under aerobic conditions cob(I)alamin can be converted to inactive cob(II)alamin. Reductive methylation by S-adenosyl-L-methionine and flavodoxin regenerates methylcobalamin.</text>
</comment>
<dbReference type="FunFam" id="3.20.20.20:FF:000007">
    <property type="entry name" value="Methionine synthase"/>
    <property type="match status" value="1"/>
</dbReference>
<feature type="binding site" evidence="22">
    <location>
        <position position="931"/>
    </location>
    <ligand>
        <name>S-adenosyl-L-methionine</name>
        <dbReference type="ChEBI" id="CHEBI:59789"/>
    </ligand>
</feature>
<dbReference type="NCBIfam" id="TIGR02082">
    <property type="entry name" value="metH"/>
    <property type="match status" value="1"/>
</dbReference>
<keyword evidence="14" id="KW-0677">Repeat</keyword>
<dbReference type="SUPFAM" id="SSF82282">
    <property type="entry name" value="Homocysteine S-methyltransferase"/>
    <property type="match status" value="1"/>
</dbReference>
<evidence type="ECO:0000256" key="14">
    <source>
        <dbReference type="ARBA" id="ARBA00022737"/>
    </source>
</evidence>
<feature type="binding site" evidence="22">
    <location>
        <position position="1102"/>
    </location>
    <ligand>
        <name>S-adenosyl-L-methionine</name>
        <dbReference type="ChEBI" id="CHEBI:59789"/>
    </ligand>
</feature>
<feature type="domain" description="Hcy-binding" evidence="24">
    <location>
        <begin position="3"/>
        <end position="313"/>
    </location>
</feature>
<evidence type="ECO:0000256" key="22">
    <source>
        <dbReference type="PIRSR" id="PIRSR000381-2"/>
    </source>
</evidence>
<evidence type="ECO:0000256" key="6">
    <source>
        <dbReference type="ARBA" id="ARBA00012032"/>
    </source>
</evidence>
<sequence>MPRQSFLDALSKRVLVYDGAMGTGLQALEPTAADFGGPALEGWMDGLVLHAPHLVERVHRSFLEVGCDVLETATFQATRVRLVEWGQAEVTLELNRSAAALARRLADEYSTPQQPRFVAGSIGPSGFLPSSSDPSLSRITFGELVETFTEQAQGLVEGGSDLLIIETAQDILEVRAAIFGCRQAFSRTGVVLPLHASVSLLDTSGTMLLGTDPGAVVAILDSLGVDVIGLNCSTGPELMRDGIRLIVERSSVPVACIPNAGIPSNVGGRAHFPLGAVEMAAQLEDFVRRLGVAAVGGCCGSTAEHIAELVARVRSLPAPQRAGDGVPRLASAMSAVDLHQQPAPLLIGERVNAQGSRAVKRLLLEEDYEGMVAIGRGQAEGGAHALDVCVAVTERSDEAEQMRAVVRGLEMSVDAPLIFDSTDAAVIRTALESYPGRAVVNSVNLENGRTRCETVLPLVRDHGAAVVALTIDEQGMANTADRKLAVATRIRDIACDEFRLQPHQILFDALTFTLATGEAEYIDSAHQTIEGIRRIKQTLGGVLTVLGVSNVSFGLSAVSRPVLNSVFLYHCVQAGLDAAIVNPAHITPYAEIGAAERELAEDLIFNRRGDALARYIGHFDGAETVATDSTVDPFAGMPPAERIHAQILQRRRDGIEEQIDLAVGERAPVAVLNEVLLPAMKEVGDRFGAGELILPFVLQSAEVMKRAVSQLEKYLDRVEGTSKGTIVLATVYGDVHDIGKNLVNTILSNNGYTVHDLGKQVPLTTIIDRAVEVGADIIGLSALLVSTSKQMPLCLHELSARGLAFPVIIGGAAINRGFGRRILTLDDGNTYDAGVFYCKDAFEGLDTVEQLRDEPRRVALLGRMHDEAVHQAERDSEREARRHAAATANAIGVPLNARSDTATDIAIPAPPFWGAHLLDDISIDEVTPCIDRNSLFKMSWQFKGVHDPQRWAELLEQELEPRLARSIDEARHGGWLRLQAVYGYWPALADGDSVVIYDPKRHDVELARFTFPRQRAQNRLCLADYVRPLSEARDGERDVVALQLVTTGPGASELSAQLQRDGEYDDMLRVHGFATQMAEATAEWLHLRIRGELGLDHDRGRRYSWGYPSCPDLADHQTFFSLVPADLIGVELTEGFQLVPEQSTAAIVLHHPQARYFAVYGGGEVDGPGAPEAEPRIAVGAHSR</sequence>
<feature type="binding site" description="axial binding residue" evidence="21">
    <location>
        <position position="736"/>
    </location>
    <ligand>
        <name>methylcob(III)alamin</name>
        <dbReference type="ChEBI" id="CHEBI:28115"/>
    </ligand>
    <ligandPart>
        <name>Co</name>
        <dbReference type="ChEBI" id="CHEBI:27638"/>
    </ligandPart>
</feature>
<proteinExistence type="inferred from homology"/>
<evidence type="ECO:0000259" key="25">
    <source>
        <dbReference type="PROSITE" id="PS50972"/>
    </source>
</evidence>
<feature type="binding site" evidence="21 23">
    <location>
        <position position="232"/>
    </location>
    <ligand>
        <name>Zn(2+)</name>
        <dbReference type="ChEBI" id="CHEBI:29105"/>
    </ligand>
</feature>
<dbReference type="InterPro" id="IPR037010">
    <property type="entry name" value="VitB12-dep_Met_synth_activ_sf"/>
</dbReference>
<evidence type="ECO:0000259" key="26">
    <source>
        <dbReference type="PROSITE" id="PS50974"/>
    </source>
</evidence>
<comment type="cofactor">
    <cofactor evidence="2 20 23">
        <name>Zn(2+)</name>
        <dbReference type="ChEBI" id="CHEBI:29105"/>
    </cofactor>
</comment>
<dbReference type="InterPro" id="IPR036724">
    <property type="entry name" value="Cobalamin-bd_sf"/>
</dbReference>
<evidence type="ECO:0000256" key="15">
    <source>
        <dbReference type="ARBA" id="ARBA00022833"/>
    </source>
</evidence>
<evidence type="ECO:0000256" key="11">
    <source>
        <dbReference type="ARBA" id="ARBA00022679"/>
    </source>
</evidence>
<comment type="function">
    <text evidence="18 20">Catalyzes the transfer of a methyl group from methyl-cobalamin to homocysteine, yielding enzyme-bound cob(I)alamin and methionine. Subsequently, remethylates the cofactor using methyltetrahydrofolate.</text>
</comment>
<feature type="domain" description="B12-binding N-terminal" evidence="28">
    <location>
        <begin position="630"/>
        <end position="723"/>
    </location>
</feature>
<dbReference type="PROSITE" id="PS50970">
    <property type="entry name" value="HCY"/>
    <property type="match status" value="1"/>
</dbReference>
<evidence type="ECO:0000256" key="4">
    <source>
        <dbReference type="ARBA" id="ARBA00005178"/>
    </source>
</evidence>
<dbReference type="Gene3D" id="3.20.20.330">
    <property type="entry name" value="Homocysteine-binding-like domain"/>
    <property type="match status" value="1"/>
</dbReference>
<protein>
    <recommendedName>
        <fullName evidence="7 19">Methionine synthase</fullName>
        <ecNumber evidence="6 19">2.1.1.13</ecNumber>
    </recommendedName>
    <alternativeName>
        <fullName evidence="20">5-methyltetrahydrofolate--homocysteine methyltransferase</fullName>
    </alternativeName>
</protein>
<evidence type="ECO:0000256" key="2">
    <source>
        <dbReference type="ARBA" id="ARBA00001947"/>
    </source>
</evidence>
<dbReference type="InterPro" id="IPR050554">
    <property type="entry name" value="Met_Synthase/Corrinoid"/>
</dbReference>
<dbReference type="EMBL" id="JAEKNN010000053">
    <property type="protein sequence ID" value="MBJ7609898.1"/>
    <property type="molecule type" value="Genomic_DNA"/>
</dbReference>
<feature type="domain" description="B12-binding" evidence="27">
    <location>
        <begin position="723"/>
        <end position="862"/>
    </location>
</feature>
<feature type="domain" description="Pterin-binding" evidence="25">
    <location>
        <begin position="344"/>
        <end position="600"/>
    </location>
</feature>
<dbReference type="Gene3D" id="1.10.1240.10">
    <property type="entry name" value="Methionine synthase domain"/>
    <property type="match status" value="1"/>
</dbReference>
<dbReference type="Pfam" id="PF02310">
    <property type="entry name" value="B12-binding"/>
    <property type="match status" value="1"/>
</dbReference>
<keyword evidence="16 20" id="KW-0486">Methionine biosynthesis</keyword>
<dbReference type="SUPFAM" id="SSF51717">
    <property type="entry name" value="Dihydropteroate synthetase-like"/>
    <property type="match status" value="1"/>
</dbReference>
<dbReference type="InterPro" id="IPR036594">
    <property type="entry name" value="Meth_synthase_dom"/>
</dbReference>
<dbReference type="PROSITE" id="PS51332">
    <property type="entry name" value="B12_BINDING"/>
    <property type="match status" value="1"/>
</dbReference>
<dbReference type="Gene3D" id="3.20.20.20">
    <property type="entry name" value="Dihydropteroate synthase-like"/>
    <property type="match status" value="1"/>
</dbReference>
<dbReference type="InterPro" id="IPR036589">
    <property type="entry name" value="HCY_dom_sf"/>
</dbReference>
<feature type="binding site" evidence="22">
    <location>
        <position position="781"/>
    </location>
    <ligand>
        <name>methylcob(III)alamin</name>
        <dbReference type="ChEBI" id="CHEBI:28115"/>
    </ligand>
</feature>
<comment type="pathway">
    <text evidence="4 20">Amino-acid biosynthesis; L-methionine biosynthesis via de novo pathway; L-methionine from L-homocysteine (MetH route): step 1/1.</text>
</comment>
<dbReference type="InterPro" id="IPR004223">
    <property type="entry name" value="VitB12-dep_Met_synth_activ_dom"/>
</dbReference>
<keyword evidence="8 20" id="KW-0489">Methyltransferase</keyword>
<gene>
    <name evidence="29" type="primary">metH</name>
    <name evidence="29" type="ORF">JF887_10795</name>
</gene>
<dbReference type="FunFam" id="3.20.20.330:FF:000001">
    <property type="entry name" value="Methionine synthase"/>
    <property type="match status" value="1"/>
</dbReference>
<evidence type="ECO:0000256" key="9">
    <source>
        <dbReference type="ARBA" id="ARBA00022605"/>
    </source>
</evidence>
<dbReference type="InterPro" id="IPR011822">
    <property type="entry name" value="MetH"/>
</dbReference>
<organism evidence="29 30">
    <name type="scientific">Candidatus Amunia macphersoniae</name>
    <dbReference type="NCBI Taxonomy" id="3127014"/>
    <lineage>
        <taxon>Bacteria</taxon>
        <taxon>Bacillati</taxon>
        <taxon>Candidatus Dormiibacterota</taxon>
        <taxon>Candidatus Dormibacteria</taxon>
        <taxon>Candidatus Aeolococcales</taxon>
        <taxon>Candidatus Aeolococcaceae</taxon>
        <taxon>Candidatus Amunia</taxon>
    </lineage>
</organism>
<dbReference type="SUPFAM" id="SSF56507">
    <property type="entry name" value="Methionine synthase activation domain-like"/>
    <property type="match status" value="1"/>
</dbReference>
<dbReference type="SUPFAM" id="SSF47644">
    <property type="entry name" value="Methionine synthase domain"/>
    <property type="match status" value="1"/>
</dbReference>
<evidence type="ECO:0000256" key="18">
    <source>
        <dbReference type="ARBA" id="ARBA00025552"/>
    </source>
</evidence>
<feature type="binding site" evidence="21 23">
    <location>
        <position position="299"/>
    </location>
    <ligand>
        <name>Zn(2+)</name>
        <dbReference type="ChEBI" id="CHEBI:29105"/>
    </ligand>
</feature>
<dbReference type="Gene3D" id="3.40.50.280">
    <property type="entry name" value="Cobalamin-binding domain"/>
    <property type="match status" value="1"/>
</dbReference>
<dbReference type="InterPro" id="IPR006158">
    <property type="entry name" value="Cobalamin-bd"/>
</dbReference>
<evidence type="ECO:0000256" key="5">
    <source>
        <dbReference type="ARBA" id="ARBA00010398"/>
    </source>
</evidence>
<evidence type="ECO:0000256" key="16">
    <source>
        <dbReference type="ARBA" id="ARBA00023167"/>
    </source>
</evidence>
<evidence type="ECO:0000256" key="8">
    <source>
        <dbReference type="ARBA" id="ARBA00022603"/>
    </source>
</evidence>
<comment type="cofactor">
    <cofactor evidence="3 20 21">
        <name>methylcob(III)alamin</name>
        <dbReference type="ChEBI" id="CHEBI:28115"/>
    </cofactor>
</comment>
<evidence type="ECO:0000256" key="20">
    <source>
        <dbReference type="PIRNR" id="PIRNR000381"/>
    </source>
</evidence>
<dbReference type="PROSITE" id="PS50972">
    <property type="entry name" value="PTERIN_BINDING"/>
    <property type="match status" value="1"/>
</dbReference>
<evidence type="ECO:0000256" key="12">
    <source>
        <dbReference type="ARBA" id="ARBA00022691"/>
    </source>
</evidence>
<evidence type="ECO:0000256" key="3">
    <source>
        <dbReference type="ARBA" id="ARBA00001956"/>
    </source>
</evidence>
<dbReference type="SUPFAM" id="SSF52242">
    <property type="entry name" value="Cobalamin (vitamin B12)-binding domain"/>
    <property type="match status" value="1"/>
</dbReference>
<dbReference type="Pfam" id="PF02965">
    <property type="entry name" value="Met_synt_B12"/>
    <property type="match status" value="1"/>
</dbReference>
<evidence type="ECO:0000256" key="13">
    <source>
        <dbReference type="ARBA" id="ARBA00022723"/>
    </source>
</evidence>
<keyword evidence="11 20" id="KW-0808">Transferase</keyword>
<name>A0A934KEL7_9BACT</name>
<feature type="domain" description="AdoMet activation" evidence="26">
    <location>
        <begin position="884"/>
        <end position="1184"/>
    </location>
</feature>
<evidence type="ECO:0000313" key="30">
    <source>
        <dbReference type="Proteomes" id="UP000614410"/>
    </source>
</evidence>
<dbReference type="InterPro" id="IPR003726">
    <property type="entry name" value="HCY_dom"/>
</dbReference>
<dbReference type="Pfam" id="PF00809">
    <property type="entry name" value="Pterin_bind"/>
    <property type="match status" value="1"/>
</dbReference>
<evidence type="ECO:0000256" key="7">
    <source>
        <dbReference type="ARBA" id="ARBA00013998"/>
    </source>
</evidence>
<dbReference type="GO" id="GO:0031419">
    <property type="term" value="F:cobalamin binding"/>
    <property type="evidence" value="ECO:0007669"/>
    <property type="project" value="UniProtKB-UniRule"/>
</dbReference>
<evidence type="ECO:0000313" key="29">
    <source>
        <dbReference type="EMBL" id="MBJ7609898.1"/>
    </source>
</evidence>
<keyword evidence="15 20" id="KW-0862">Zinc</keyword>
<dbReference type="InterPro" id="IPR000489">
    <property type="entry name" value="Pterin-binding_dom"/>
</dbReference>
<comment type="similarity">
    <text evidence="5">Belongs to the vitamin-B12 dependent methionine synthase family.</text>
</comment>
<evidence type="ECO:0000256" key="19">
    <source>
        <dbReference type="NCBIfam" id="TIGR02082"/>
    </source>
</evidence>
<keyword evidence="10 20" id="KW-0846">Cobalamin</keyword>
<evidence type="ECO:0000259" key="24">
    <source>
        <dbReference type="PROSITE" id="PS50970"/>
    </source>
</evidence>
<comment type="caution">
    <text evidence="29">The sequence shown here is derived from an EMBL/GenBank/DDBJ whole genome shotgun (WGS) entry which is preliminary data.</text>
</comment>
<evidence type="ECO:0000259" key="28">
    <source>
        <dbReference type="PROSITE" id="PS51337"/>
    </source>
</evidence>
<dbReference type="PROSITE" id="PS51337">
    <property type="entry name" value="B12_BINDING_NTER"/>
    <property type="match status" value="1"/>
</dbReference>
<dbReference type="Gene3D" id="3.10.196.10">
    <property type="entry name" value="Vitamin B12-dependent methionine synthase, activation domain"/>
    <property type="match status" value="1"/>
</dbReference>
<keyword evidence="17 20" id="KW-0170">Cobalt</keyword>
<dbReference type="AlphaFoldDB" id="A0A934KEL7"/>
<dbReference type="EC" id="2.1.1.13" evidence="6 19"/>
<dbReference type="GO" id="GO:0008270">
    <property type="term" value="F:zinc ion binding"/>
    <property type="evidence" value="ECO:0007669"/>
    <property type="project" value="UniProtKB-UniRule"/>
</dbReference>
<dbReference type="GO" id="GO:0008705">
    <property type="term" value="F:methionine synthase activity"/>
    <property type="evidence" value="ECO:0007669"/>
    <property type="project" value="UniProtKB-UniRule"/>
</dbReference>
<evidence type="ECO:0000256" key="21">
    <source>
        <dbReference type="PIRSR" id="PIRSR000381-1"/>
    </source>
</evidence>
<dbReference type="GO" id="GO:0050667">
    <property type="term" value="P:homocysteine metabolic process"/>
    <property type="evidence" value="ECO:0007669"/>
    <property type="project" value="TreeGrafter"/>
</dbReference>